<name>A0ABT2N378_9CYAN</name>
<proteinExistence type="predicted"/>
<protein>
    <submittedName>
        <fullName evidence="2">Uncharacterized protein</fullName>
    </submittedName>
</protein>
<dbReference type="Proteomes" id="UP001525961">
    <property type="component" value="Unassembled WGS sequence"/>
</dbReference>
<gene>
    <name evidence="2" type="ORF">NG792_05450</name>
</gene>
<evidence type="ECO:0000313" key="3">
    <source>
        <dbReference type="Proteomes" id="UP001525961"/>
    </source>
</evidence>
<comment type="caution">
    <text evidence="2">The sequence shown here is derived from an EMBL/GenBank/DDBJ whole genome shotgun (WGS) entry which is preliminary data.</text>
</comment>
<organism evidence="2 3">
    <name type="scientific">Laspinema olomoucense D3b</name>
    <dbReference type="NCBI Taxonomy" id="2953688"/>
    <lineage>
        <taxon>Bacteria</taxon>
        <taxon>Bacillati</taxon>
        <taxon>Cyanobacteriota</taxon>
        <taxon>Cyanophyceae</taxon>
        <taxon>Oscillatoriophycideae</taxon>
        <taxon>Oscillatoriales</taxon>
        <taxon>Laspinemataceae</taxon>
        <taxon>Laspinema</taxon>
        <taxon>Laspinema olomoucense</taxon>
    </lineage>
</organism>
<evidence type="ECO:0000256" key="1">
    <source>
        <dbReference type="SAM" id="SignalP"/>
    </source>
</evidence>
<evidence type="ECO:0000313" key="2">
    <source>
        <dbReference type="EMBL" id="MCT7977143.1"/>
    </source>
</evidence>
<reference evidence="2 3" key="1">
    <citation type="journal article" date="2022" name="Front. Microbiol.">
        <title>High genomic differentiation and limited gene flow indicate recent cryptic speciation within the genus Laspinema (cyanobacteria).</title>
        <authorList>
            <person name="Stanojkovic A."/>
            <person name="Skoupy S."/>
            <person name="Skaloud P."/>
            <person name="Dvorak P."/>
        </authorList>
    </citation>
    <scope>NUCLEOTIDE SEQUENCE [LARGE SCALE GENOMIC DNA]</scope>
    <source>
        <strain evidence="2 3">D3b</strain>
    </source>
</reference>
<dbReference type="EMBL" id="JAMXFA010000005">
    <property type="protein sequence ID" value="MCT7977143.1"/>
    <property type="molecule type" value="Genomic_DNA"/>
</dbReference>
<keyword evidence="1" id="KW-0732">Signal</keyword>
<feature type="chain" id="PRO_5047451011" evidence="1">
    <location>
        <begin position="31"/>
        <end position="138"/>
    </location>
</feature>
<accession>A0ABT2N378</accession>
<dbReference type="RefSeq" id="WP_261234784.1">
    <property type="nucleotide sequence ID" value="NZ_JAMXFA010000005.1"/>
</dbReference>
<keyword evidence="3" id="KW-1185">Reference proteome</keyword>
<sequence>MLNHSVRKMLAVALVSVPVIWSGATYTAQAQDAQDIEFKLAQVGEDIEFTLINNFESRSLTHFYVSPSESEDWGPDILGEGVVVEPGDFTTVTIYDGALTCNYDLKATFGPGEDVGAGDIYQTNINVCEMSSYTYFEN</sequence>
<feature type="signal peptide" evidence="1">
    <location>
        <begin position="1"/>
        <end position="30"/>
    </location>
</feature>